<dbReference type="EMBL" id="CM047746">
    <property type="protein sequence ID" value="KAJ0021352.1"/>
    <property type="molecule type" value="Genomic_DNA"/>
</dbReference>
<dbReference type="Proteomes" id="UP001163603">
    <property type="component" value="Chromosome 11"/>
</dbReference>
<gene>
    <name evidence="1" type="ORF">Pint_31147</name>
</gene>
<accession>A0ACC0XTI1</accession>
<sequence>MVSFFPKSDTGATWASANTHFEPPTLTSEETGSTSKCECVRFLFLGYLPVFITADDLGVGGALTVLMKDAINPTLMQTLVGTPVLCRYSGLTPQCAVIVATIRALKMHGGGPEVVAGKPLDPAYLNEIVALVEAGCTNLARHISNTKAYGVNVVAVNMFATDTDAELNAVKNAALAAGVYDAVICTHHAHGGKVFLYHDFQVDLGIAVRKACENVAQPLKFLYPLDISFKEKVEAIAKSSGSSGVEYSGQVNISCLVPAIDSLFHNHLIHPT</sequence>
<protein>
    <submittedName>
        <fullName evidence="1">Uncharacterized protein</fullName>
    </submittedName>
</protein>
<reference evidence="2" key="1">
    <citation type="journal article" date="2023" name="G3 (Bethesda)">
        <title>Genome assembly and association tests identify interacting loci associated with vigor, precocity, and sex in interspecific pistachio rootstocks.</title>
        <authorList>
            <person name="Palmer W."/>
            <person name="Jacygrad E."/>
            <person name="Sagayaradj S."/>
            <person name="Cavanaugh K."/>
            <person name="Han R."/>
            <person name="Bertier L."/>
            <person name="Beede B."/>
            <person name="Kafkas S."/>
            <person name="Golino D."/>
            <person name="Preece J."/>
            <person name="Michelmore R."/>
        </authorList>
    </citation>
    <scope>NUCLEOTIDE SEQUENCE [LARGE SCALE GENOMIC DNA]</scope>
</reference>
<organism evidence="1 2">
    <name type="scientific">Pistacia integerrima</name>
    <dbReference type="NCBI Taxonomy" id="434235"/>
    <lineage>
        <taxon>Eukaryota</taxon>
        <taxon>Viridiplantae</taxon>
        <taxon>Streptophyta</taxon>
        <taxon>Embryophyta</taxon>
        <taxon>Tracheophyta</taxon>
        <taxon>Spermatophyta</taxon>
        <taxon>Magnoliopsida</taxon>
        <taxon>eudicotyledons</taxon>
        <taxon>Gunneridae</taxon>
        <taxon>Pentapetalae</taxon>
        <taxon>rosids</taxon>
        <taxon>malvids</taxon>
        <taxon>Sapindales</taxon>
        <taxon>Anacardiaceae</taxon>
        <taxon>Pistacia</taxon>
    </lineage>
</organism>
<keyword evidence="2" id="KW-1185">Reference proteome</keyword>
<comment type="caution">
    <text evidence="1">The sequence shown here is derived from an EMBL/GenBank/DDBJ whole genome shotgun (WGS) entry which is preliminary data.</text>
</comment>
<proteinExistence type="predicted"/>
<name>A0ACC0XTI1_9ROSI</name>
<evidence type="ECO:0000313" key="1">
    <source>
        <dbReference type="EMBL" id="KAJ0021352.1"/>
    </source>
</evidence>
<evidence type="ECO:0000313" key="2">
    <source>
        <dbReference type="Proteomes" id="UP001163603"/>
    </source>
</evidence>